<gene>
    <name evidence="2" type="ORF">H8B21_10585</name>
</gene>
<keyword evidence="1" id="KW-0472">Membrane</keyword>
<comment type="caution">
    <text evidence="2">The sequence shown here is derived from an EMBL/GenBank/DDBJ whole genome shotgun (WGS) entry which is preliminary data.</text>
</comment>
<evidence type="ECO:0000313" key="2">
    <source>
        <dbReference type="EMBL" id="MBD1422016.1"/>
    </source>
</evidence>
<keyword evidence="1" id="KW-1133">Transmembrane helix</keyword>
<reference evidence="2 3" key="1">
    <citation type="submission" date="2020-08" db="EMBL/GenBank/DDBJ databases">
        <title>Sphingobacterium sp. DN00404 isolated from aquaculture water.</title>
        <authorList>
            <person name="Zhang M."/>
        </authorList>
    </citation>
    <scope>NUCLEOTIDE SEQUENCE [LARGE SCALE GENOMIC DNA]</scope>
    <source>
        <strain evidence="2 3">KCTC 42746</strain>
    </source>
</reference>
<accession>A0ABR7XS79</accession>
<sequence length="62" mass="7461">MLLLYYHLGQTLQTDPSFLLWNAFGLIAFLFFVLFYADRRLKKRYITPLQEIKQVLDDFDAE</sequence>
<dbReference type="RefSeq" id="WP_190313713.1">
    <property type="nucleotide sequence ID" value="NZ_JACNYL010000002.1"/>
</dbReference>
<organism evidence="2 3">
    <name type="scientific">Sphingobacterium chuzhouense</name>
    <dbReference type="NCBI Taxonomy" id="1742264"/>
    <lineage>
        <taxon>Bacteria</taxon>
        <taxon>Pseudomonadati</taxon>
        <taxon>Bacteroidota</taxon>
        <taxon>Sphingobacteriia</taxon>
        <taxon>Sphingobacteriales</taxon>
        <taxon>Sphingobacteriaceae</taxon>
        <taxon>Sphingobacterium</taxon>
    </lineage>
</organism>
<protein>
    <submittedName>
        <fullName evidence="2">Uncharacterized protein</fullName>
    </submittedName>
</protein>
<dbReference type="EMBL" id="JACNYL010000002">
    <property type="protein sequence ID" value="MBD1422016.1"/>
    <property type="molecule type" value="Genomic_DNA"/>
</dbReference>
<evidence type="ECO:0000313" key="3">
    <source>
        <dbReference type="Proteomes" id="UP000651112"/>
    </source>
</evidence>
<dbReference type="Proteomes" id="UP000651112">
    <property type="component" value="Unassembled WGS sequence"/>
</dbReference>
<evidence type="ECO:0000256" key="1">
    <source>
        <dbReference type="SAM" id="Phobius"/>
    </source>
</evidence>
<feature type="transmembrane region" description="Helical" evidence="1">
    <location>
        <begin position="20"/>
        <end position="37"/>
    </location>
</feature>
<keyword evidence="1" id="KW-0812">Transmembrane</keyword>
<name>A0ABR7XS79_9SPHI</name>
<keyword evidence="3" id="KW-1185">Reference proteome</keyword>
<proteinExistence type="predicted"/>